<dbReference type="AlphaFoldDB" id="A0A412B627"/>
<evidence type="ECO:0000313" key="2">
    <source>
        <dbReference type="Proteomes" id="UP000283738"/>
    </source>
</evidence>
<name>A0A412B627_9FIRM</name>
<accession>A0A412B627</accession>
<dbReference type="EMBL" id="QRTF01000021">
    <property type="protein sequence ID" value="RGQ48172.1"/>
    <property type="molecule type" value="Genomic_DNA"/>
</dbReference>
<comment type="caution">
    <text evidence="1">The sequence shown here is derived from an EMBL/GenBank/DDBJ whole genome shotgun (WGS) entry which is preliminary data.</text>
</comment>
<reference evidence="1 2" key="1">
    <citation type="submission" date="2018-08" db="EMBL/GenBank/DDBJ databases">
        <title>A genome reference for cultivated species of the human gut microbiota.</title>
        <authorList>
            <person name="Zou Y."/>
            <person name="Xue W."/>
            <person name="Luo G."/>
        </authorList>
    </citation>
    <scope>NUCLEOTIDE SEQUENCE [LARGE SCALE GENOMIC DNA]</scope>
    <source>
        <strain evidence="1 2">AF28-15</strain>
    </source>
</reference>
<sequence>MNIKKYLYSEANIFHAIYSIKESIQEKNILDTNDKDDLLELFDVFNEDKIQKKIQKIRPMLKEYLEKDDKLFKAKVYFVPKSWDTSNNKAKYRPLHTASLNEQICMLAMLNCLVWDLNERDNRWKIGGIAKMIPADFYGNIVSEYRQRMDIKQLMCIEENQ</sequence>
<gene>
    <name evidence="1" type="ORF">DWY96_10285</name>
</gene>
<protein>
    <submittedName>
        <fullName evidence="1">Uncharacterized protein</fullName>
    </submittedName>
</protein>
<dbReference type="Proteomes" id="UP000283738">
    <property type="component" value="Unassembled WGS sequence"/>
</dbReference>
<proteinExistence type="predicted"/>
<organism evidence="1 2">
    <name type="scientific">Roseburia inulinivorans</name>
    <dbReference type="NCBI Taxonomy" id="360807"/>
    <lineage>
        <taxon>Bacteria</taxon>
        <taxon>Bacillati</taxon>
        <taxon>Bacillota</taxon>
        <taxon>Clostridia</taxon>
        <taxon>Lachnospirales</taxon>
        <taxon>Lachnospiraceae</taxon>
        <taxon>Roseburia</taxon>
    </lineage>
</organism>
<evidence type="ECO:0000313" key="1">
    <source>
        <dbReference type="EMBL" id="RGQ48172.1"/>
    </source>
</evidence>